<protein>
    <recommendedName>
        <fullName evidence="1">oleoyl-[acyl-carrier-protein] hydrolase</fullName>
        <ecNumber evidence="1">3.1.2.14</ecNumber>
    </recommendedName>
</protein>
<dbReference type="EC" id="3.1.2.14" evidence="1"/>
<dbReference type="InterPro" id="IPR001031">
    <property type="entry name" value="Thioesterase"/>
</dbReference>
<dbReference type="InterPro" id="IPR029058">
    <property type="entry name" value="AB_hydrolase_fold"/>
</dbReference>
<dbReference type="EMBL" id="JAUDFV010000148">
    <property type="protein sequence ID" value="KAL2719885.1"/>
    <property type="molecule type" value="Genomic_DNA"/>
</dbReference>
<name>A0ABD2AJP2_VESSQ</name>
<keyword evidence="4" id="KW-1185">Reference proteome</keyword>
<dbReference type="Proteomes" id="UP001607302">
    <property type="component" value="Unassembled WGS sequence"/>
</dbReference>
<evidence type="ECO:0000256" key="1">
    <source>
        <dbReference type="ARBA" id="ARBA00012480"/>
    </source>
</evidence>
<dbReference type="AlphaFoldDB" id="A0ABD2AJP2"/>
<evidence type="ECO:0000259" key="2">
    <source>
        <dbReference type="Pfam" id="PF00975"/>
    </source>
</evidence>
<dbReference type="SUPFAM" id="SSF53474">
    <property type="entry name" value="alpha/beta-Hydrolases"/>
    <property type="match status" value="1"/>
</dbReference>
<proteinExistence type="predicted"/>
<dbReference type="Gene3D" id="3.40.50.1820">
    <property type="entry name" value="alpha/beta hydrolase"/>
    <property type="match status" value="1"/>
</dbReference>
<dbReference type="GO" id="GO:0016297">
    <property type="term" value="F:fatty acyl-[ACP] hydrolase activity"/>
    <property type="evidence" value="ECO:0007669"/>
    <property type="project" value="UniProtKB-EC"/>
</dbReference>
<evidence type="ECO:0000313" key="3">
    <source>
        <dbReference type="EMBL" id="KAL2719885.1"/>
    </source>
</evidence>
<dbReference type="Pfam" id="PF00975">
    <property type="entry name" value="Thioesterase"/>
    <property type="match status" value="1"/>
</dbReference>
<organism evidence="3 4">
    <name type="scientific">Vespula squamosa</name>
    <name type="common">Southern yellow jacket</name>
    <name type="synonym">Wasp</name>
    <dbReference type="NCBI Taxonomy" id="30214"/>
    <lineage>
        <taxon>Eukaryota</taxon>
        <taxon>Metazoa</taxon>
        <taxon>Ecdysozoa</taxon>
        <taxon>Arthropoda</taxon>
        <taxon>Hexapoda</taxon>
        <taxon>Insecta</taxon>
        <taxon>Pterygota</taxon>
        <taxon>Neoptera</taxon>
        <taxon>Endopterygota</taxon>
        <taxon>Hymenoptera</taxon>
        <taxon>Apocrita</taxon>
        <taxon>Aculeata</taxon>
        <taxon>Vespoidea</taxon>
        <taxon>Vespidae</taxon>
        <taxon>Vespinae</taxon>
        <taxon>Vespula</taxon>
    </lineage>
</organism>
<gene>
    <name evidence="3" type="ORF">V1478_010731</name>
</gene>
<feature type="domain" description="Thioesterase" evidence="2">
    <location>
        <begin position="11"/>
        <end position="90"/>
    </location>
</feature>
<reference evidence="3 4" key="1">
    <citation type="journal article" date="2024" name="Ann. Entomol. Soc. Am.">
        <title>Genomic analyses of the southern and eastern yellowjacket wasps (Hymenoptera: Vespidae) reveal evolutionary signatures of social life.</title>
        <authorList>
            <person name="Catto M.A."/>
            <person name="Caine P.B."/>
            <person name="Orr S.E."/>
            <person name="Hunt B.G."/>
            <person name="Goodisman M.A.D."/>
        </authorList>
    </citation>
    <scope>NUCLEOTIDE SEQUENCE [LARGE SCALE GENOMIC DNA]</scope>
    <source>
        <strain evidence="3">233</strain>
        <tissue evidence="3">Head and thorax</tissue>
    </source>
</reference>
<accession>A0ABD2AJP2</accession>
<sequence>MANLFLPHILEKLKDRTDFTFVGYSFGSLLSIELTRELEARGFNGRLILIDGAPQLIKELINQQVQSSSEEELQNNVLISIMDTFTDSEQFALKLEKFKTWNEKLNAFFNVLSPEYKQLYFGQNQRNAIFSYYNRYQLYIRTPITLFKPVLSSVQYIPYDYGLQNVEVQITNGNHIMMLEDIKIAMAINGELPKKN</sequence>
<evidence type="ECO:0000313" key="4">
    <source>
        <dbReference type="Proteomes" id="UP001607302"/>
    </source>
</evidence>
<comment type="caution">
    <text evidence="3">The sequence shown here is derived from an EMBL/GenBank/DDBJ whole genome shotgun (WGS) entry which is preliminary data.</text>
</comment>